<evidence type="ECO:0000313" key="7">
    <source>
        <dbReference type="EMBL" id="SEP20543.1"/>
    </source>
</evidence>
<dbReference type="InterPro" id="IPR058792">
    <property type="entry name" value="Beta-barrel_RND_2"/>
</dbReference>
<dbReference type="Pfam" id="PF25989">
    <property type="entry name" value="YknX_C"/>
    <property type="match status" value="1"/>
</dbReference>
<dbReference type="STRING" id="112903.SAMN04490178_11349"/>
<evidence type="ECO:0000259" key="3">
    <source>
        <dbReference type="Pfam" id="PF25876"/>
    </source>
</evidence>
<dbReference type="Gene3D" id="1.10.287.470">
    <property type="entry name" value="Helix hairpin bin"/>
    <property type="match status" value="1"/>
</dbReference>
<accession>A0A1H8VZ47</accession>
<protein>
    <submittedName>
        <fullName evidence="7">RND family efflux transporter, MFP subunit</fullName>
    </submittedName>
</protein>
<evidence type="ECO:0000259" key="5">
    <source>
        <dbReference type="Pfam" id="PF25954"/>
    </source>
</evidence>
<organism evidence="7 8">
    <name type="scientific">Propionispora vibrioides</name>
    <dbReference type="NCBI Taxonomy" id="112903"/>
    <lineage>
        <taxon>Bacteria</taxon>
        <taxon>Bacillati</taxon>
        <taxon>Bacillota</taxon>
        <taxon>Negativicutes</taxon>
        <taxon>Selenomonadales</taxon>
        <taxon>Sporomusaceae</taxon>
        <taxon>Propionispora</taxon>
    </lineage>
</organism>
<dbReference type="Gene3D" id="2.40.420.20">
    <property type="match status" value="1"/>
</dbReference>
<gene>
    <name evidence="7" type="ORF">SAMN04490178_11349</name>
</gene>
<dbReference type="EMBL" id="FODY01000013">
    <property type="protein sequence ID" value="SEP20543.1"/>
    <property type="molecule type" value="Genomic_DNA"/>
</dbReference>
<dbReference type="AlphaFoldDB" id="A0A1H8VZ47"/>
<dbReference type="InterPro" id="IPR006143">
    <property type="entry name" value="RND_pump_MFP"/>
</dbReference>
<keyword evidence="8" id="KW-1185">Reference proteome</keyword>
<dbReference type="Pfam" id="PF25917">
    <property type="entry name" value="BSH_RND"/>
    <property type="match status" value="1"/>
</dbReference>
<comment type="similarity">
    <text evidence="1">Belongs to the membrane fusion protein (MFP) (TC 8.A.1) family.</text>
</comment>
<dbReference type="GO" id="GO:1990281">
    <property type="term" value="C:efflux pump complex"/>
    <property type="evidence" value="ECO:0007669"/>
    <property type="project" value="TreeGrafter"/>
</dbReference>
<dbReference type="Proteomes" id="UP000198847">
    <property type="component" value="Unassembled WGS sequence"/>
</dbReference>
<dbReference type="Gene3D" id="2.40.30.170">
    <property type="match status" value="1"/>
</dbReference>
<dbReference type="GO" id="GO:0015562">
    <property type="term" value="F:efflux transmembrane transporter activity"/>
    <property type="evidence" value="ECO:0007669"/>
    <property type="project" value="TreeGrafter"/>
</dbReference>
<dbReference type="Pfam" id="PF25954">
    <property type="entry name" value="Beta-barrel_RND_2"/>
    <property type="match status" value="1"/>
</dbReference>
<dbReference type="RefSeq" id="WP_091747414.1">
    <property type="nucleotide sequence ID" value="NZ_FODY01000013.1"/>
</dbReference>
<evidence type="ECO:0000313" key="8">
    <source>
        <dbReference type="Proteomes" id="UP000198847"/>
    </source>
</evidence>
<feature type="domain" description="Multidrug resistance protein MdtA-like barrel-sandwich hybrid" evidence="4">
    <location>
        <begin position="79"/>
        <end position="214"/>
    </location>
</feature>
<dbReference type="NCBIfam" id="TIGR01730">
    <property type="entry name" value="RND_mfp"/>
    <property type="match status" value="1"/>
</dbReference>
<feature type="coiled-coil region" evidence="2">
    <location>
        <begin position="107"/>
        <end position="141"/>
    </location>
</feature>
<feature type="domain" description="Multidrug resistance protein MdtA-like alpha-helical hairpin" evidence="3">
    <location>
        <begin position="114"/>
        <end position="183"/>
    </location>
</feature>
<evidence type="ECO:0000259" key="6">
    <source>
        <dbReference type="Pfam" id="PF25989"/>
    </source>
</evidence>
<reference evidence="7 8" key="1">
    <citation type="submission" date="2016-10" db="EMBL/GenBank/DDBJ databases">
        <authorList>
            <person name="de Groot N.N."/>
        </authorList>
    </citation>
    <scope>NUCLEOTIDE SEQUENCE [LARGE SCALE GENOMIC DNA]</scope>
    <source>
        <strain evidence="7 8">DSM 13305</strain>
    </source>
</reference>
<feature type="domain" description="CusB-like beta-barrel" evidence="5">
    <location>
        <begin position="221"/>
        <end position="295"/>
    </location>
</feature>
<dbReference type="SUPFAM" id="SSF111369">
    <property type="entry name" value="HlyD-like secretion proteins"/>
    <property type="match status" value="1"/>
</dbReference>
<dbReference type="Gene3D" id="2.40.50.100">
    <property type="match status" value="1"/>
</dbReference>
<dbReference type="PANTHER" id="PTHR30469:SF15">
    <property type="entry name" value="HLYD FAMILY OF SECRETION PROTEINS"/>
    <property type="match status" value="1"/>
</dbReference>
<dbReference type="PANTHER" id="PTHR30469">
    <property type="entry name" value="MULTIDRUG RESISTANCE PROTEIN MDTA"/>
    <property type="match status" value="1"/>
</dbReference>
<dbReference type="InterPro" id="IPR058637">
    <property type="entry name" value="YknX-like_C"/>
</dbReference>
<evidence type="ECO:0000256" key="2">
    <source>
        <dbReference type="SAM" id="Coils"/>
    </source>
</evidence>
<sequence length="375" mass="40532">MQLSALSSKINRKKLYLTLSVIAGLCILGSVLWKGQQPAQETLKEIPAVRTTVIGGSDISQGYTYAGEVRGRYESQLAFQVNGKIIKRNIQLGSKVDAGDVLLQIDAKDVLQTVNNYSAQVDSAESQLQLAESNLKRYRELLEGGAISQSQYDQYVNAYKVAVAGVRQTQAQYTQGTNQLDYTLLKADKPGIVSGISAEIGQVVSAGQVIVTVVQDGEREVEISVPENRIEGLRKAEKIQVSFWALPEVTVTGKIREISPMADQTTRTFKVRVSLVNPPPEMKLGMTAAVAINDSTMQPTVNIPVAAVYQAEGNTPAVWVVTDGRVTLRSIQTGNYGKDNTIQVISGLQQGDRIVIAGVHKLTEGQQVSIGGDSL</sequence>
<dbReference type="InterPro" id="IPR058625">
    <property type="entry name" value="MdtA-like_BSH"/>
</dbReference>
<dbReference type="OrthoDB" id="9813967at2"/>
<dbReference type="Pfam" id="PF25876">
    <property type="entry name" value="HH_MFP_RND"/>
    <property type="match status" value="1"/>
</dbReference>
<keyword evidence="2" id="KW-0175">Coiled coil</keyword>
<evidence type="ECO:0000259" key="4">
    <source>
        <dbReference type="Pfam" id="PF25917"/>
    </source>
</evidence>
<evidence type="ECO:0000256" key="1">
    <source>
        <dbReference type="ARBA" id="ARBA00009477"/>
    </source>
</evidence>
<name>A0A1H8VZ47_9FIRM</name>
<feature type="domain" description="YknX-like C-terminal permuted SH3-like" evidence="6">
    <location>
        <begin position="301"/>
        <end position="369"/>
    </location>
</feature>
<dbReference type="InterPro" id="IPR058624">
    <property type="entry name" value="MdtA-like_HH"/>
</dbReference>
<proteinExistence type="inferred from homology"/>